<dbReference type="GO" id="GO:0003700">
    <property type="term" value="F:DNA-binding transcription factor activity"/>
    <property type="evidence" value="ECO:0007669"/>
    <property type="project" value="TreeGrafter"/>
</dbReference>
<evidence type="ECO:0000313" key="5">
    <source>
        <dbReference type="Proteomes" id="UP000002402"/>
    </source>
</evidence>
<sequence length="160" mass="17359">MGRRCVTGARRASTRPPRCGRKGVPESRASCPRQTGSSVFLVPRRMNEELATRIGSAAREARTQLGLTQAEVAEKLGLAHMVYSRLERGKMLPSVQTLLRMCAVLRIGSDELLGLADAEEGKGARGPGGAPRLRQLTGLARKMDEEQLDALVKVAQVLLR</sequence>
<dbReference type="STRING" id="246197.MXAN_4480"/>
<dbReference type="AlphaFoldDB" id="Q1D3X4"/>
<dbReference type="eggNOG" id="COG1813">
    <property type="taxonomic scope" value="Bacteria"/>
</dbReference>
<dbReference type="PANTHER" id="PTHR46797">
    <property type="entry name" value="HTH-TYPE TRANSCRIPTIONAL REGULATOR"/>
    <property type="match status" value="1"/>
</dbReference>
<organism evidence="4 5">
    <name type="scientific">Myxococcus xanthus (strain DK1622)</name>
    <dbReference type="NCBI Taxonomy" id="246197"/>
    <lineage>
        <taxon>Bacteria</taxon>
        <taxon>Pseudomonadati</taxon>
        <taxon>Myxococcota</taxon>
        <taxon>Myxococcia</taxon>
        <taxon>Myxococcales</taxon>
        <taxon>Cystobacterineae</taxon>
        <taxon>Myxococcaceae</taxon>
        <taxon>Myxococcus</taxon>
    </lineage>
</organism>
<dbReference type="CDD" id="cd00093">
    <property type="entry name" value="HTH_XRE"/>
    <property type="match status" value="1"/>
</dbReference>
<feature type="domain" description="HTH cro/C1-type" evidence="3">
    <location>
        <begin position="59"/>
        <end position="112"/>
    </location>
</feature>
<gene>
    <name evidence="4" type="ordered locus">MXAN_4480</name>
</gene>
<reference evidence="4 5" key="1">
    <citation type="journal article" date="2006" name="Proc. Natl. Acad. Sci. U.S.A.">
        <title>Evolution of sensory complexity recorded in a myxobacterial genome.</title>
        <authorList>
            <person name="Goldman B.S."/>
            <person name="Nierman W.C."/>
            <person name="Kaiser D."/>
            <person name="Slater S.C."/>
            <person name="Durkin A.S."/>
            <person name="Eisen J.A."/>
            <person name="Ronning C.M."/>
            <person name="Barbazuk W.B."/>
            <person name="Blanchard M."/>
            <person name="Field C."/>
            <person name="Halling C."/>
            <person name="Hinkle G."/>
            <person name="Iartchuk O."/>
            <person name="Kim H.S."/>
            <person name="Mackenzie C."/>
            <person name="Madupu R."/>
            <person name="Miller N."/>
            <person name="Shvartsbeyn A."/>
            <person name="Sullivan S.A."/>
            <person name="Vaudin M."/>
            <person name="Wiegand R."/>
            <person name="Kaplan H.B."/>
        </authorList>
    </citation>
    <scope>NUCLEOTIDE SEQUENCE [LARGE SCALE GENOMIC DNA]</scope>
    <source>
        <strain evidence="5">DK1622</strain>
    </source>
</reference>
<dbReference type="PANTHER" id="PTHR46797:SF1">
    <property type="entry name" value="METHYLPHOSPHONATE SYNTHASE"/>
    <property type="match status" value="1"/>
</dbReference>
<dbReference type="EMBL" id="CP000113">
    <property type="protein sequence ID" value="ABF88866.1"/>
    <property type="molecule type" value="Genomic_DNA"/>
</dbReference>
<dbReference type="EnsemblBacteria" id="ABF88866">
    <property type="protein sequence ID" value="ABF88866"/>
    <property type="gene ID" value="MXAN_4480"/>
</dbReference>
<name>Q1D3X4_MYXXD</name>
<dbReference type="SUPFAM" id="SSF47413">
    <property type="entry name" value="lambda repressor-like DNA-binding domains"/>
    <property type="match status" value="1"/>
</dbReference>
<dbReference type="GO" id="GO:0003677">
    <property type="term" value="F:DNA binding"/>
    <property type="evidence" value="ECO:0007669"/>
    <property type="project" value="UniProtKB-KW"/>
</dbReference>
<dbReference type="PROSITE" id="PS50943">
    <property type="entry name" value="HTH_CROC1"/>
    <property type="match status" value="1"/>
</dbReference>
<proteinExistence type="predicted"/>
<protein>
    <submittedName>
        <fullName evidence="4">DNA-binding protein</fullName>
    </submittedName>
</protein>
<dbReference type="Proteomes" id="UP000002402">
    <property type="component" value="Chromosome"/>
</dbReference>
<evidence type="ECO:0000256" key="2">
    <source>
        <dbReference type="SAM" id="MobiDB-lite"/>
    </source>
</evidence>
<dbReference type="InterPro" id="IPR010982">
    <property type="entry name" value="Lambda_DNA-bd_dom_sf"/>
</dbReference>
<dbReference type="HOGENOM" id="CLU_066192_17_0_7"/>
<feature type="region of interest" description="Disordered" evidence="2">
    <location>
        <begin position="1"/>
        <end position="35"/>
    </location>
</feature>
<evidence type="ECO:0000259" key="3">
    <source>
        <dbReference type="PROSITE" id="PS50943"/>
    </source>
</evidence>
<dbReference type="KEGG" id="mxa:MXAN_4480"/>
<dbReference type="SMART" id="SM00530">
    <property type="entry name" value="HTH_XRE"/>
    <property type="match status" value="1"/>
</dbReference>
<dbReference type="Gene3D" id="1.10.260.40">
    <property type="entry name" value="lambda repressor-like DNA-binding domains"/>
    <property type="match status" value="1"/>
</dbReference>
<evidence type="ECO:0000256" key="1">
    <source>
        <dbReference type="ARBA" id="ARBA00023125"/>
    </source>
</evidence>
<accession>Q1D3X4</accession>
<keyword evidence="1 4" id="KW-0238">DNA-binding</keyword>
<dbReference type="InterPro" id="IPR001387">
    <property type="entry name" value="Cro/C1-type_HTH"/>
</dbReference>
<dbReference type="InterPro" id="IPR050807">
    <property type="entry name" value="TransReg_Diox_bact_type"/>
</dbReference>
<dbReference type="GO" id="GO:0005829">
    <property type="term" value="C:cytosol"/>
    <property type="evidence" value="ECO:0007669"/>
    <property type="project" value="TreeGrafter"/>
</dbReference>
<keyword evidence="5" id="KW-1185">Reference proteome</keyword>
<dbReference type="Pfam" id="PF01381">
    <property type="entry name" value="HTH_3"/>
    <property type="match status" value="1"/>
</dbReference>
<evidence type="ECO:0000313" key="4">
    <source>
        <dbReference type="EMBL" id="ABF88866.1"/>
    </source>
</evidence>